<feature type="region of interest" description="Disordered" evidence="5">
    <location>
        <begin position="1"/>
        <end position="97"/>
    </location>
</feature>
<dbReference type="GO" id="GO:0008270">
    <property type="term" value="F:zinc ion binding"/>
    <property type="evidence" value="ECO:0007669"/>
    <property type="project" value="UniProtKB-KW"/>
</dbReference>
<feature type="compositionally biased region" description="Acidic residues" evidence="5">
    <location>
        <begin position="54"/>
        <end position="95"/>
    </location>
</feature>
<evidence type="ECO:0000259" key="8">
    <source>
        <dbReference type="PROSITE" id="PS51270"/>
    </source>
</evidence>
<dbReference type="AlphaFoldDB" id="A0A150GFP7"/>
<reference evidence="10" key="1">
    <citation type="journal article" date="2016" name="Nat. Commun.">
        <title>The Gonium pectorale genome demonstrates co-option of cell cycle regulation during the evolution of multicellularity.</title>
        <authorList>
            <person name="Hanschen E.R."/>
            <person name="Marriage T.N."/>
            <person name="Ferris P.J."/>
            <person name="Hamaji T."/>
            <person name="Toyoda A."/>
            <person name="Fujiyama A."/>
            <person name="Neme R."/>
            <person name="Noguchi H."/>
            <person name="Minakuchi Y."/>
            <person name="Suzuki M."/>
            <person name="Kawai-Toyooka H."/>
            <person name="Smith D.R."/>
            <person name="Sparks H."/>
            <person name="Anderson J."/>
            <person name="Bakaric R."/>
            <person name="Luria V."/>
            <person name="Karger A."/>
            <person name="Kirschner M.W."/>
            <person name="Durand P.M."/>
            <person name="Michod R.E."/>
            <person name="Nozaki H."/>
            <person name="Olson B.J."/>
        </authorList>
    </citation>
    <scope>NUCLEOTIDE SEQUENCE [LARGE SCALE GENOMIC DNA]</scope>
    <source>
        <strain evidence="10">NIES-2863</strain>
    </source>
</reference>
<proteinExistence type="predicted"/>
<sequence>MDGAGAPSGGQAPQHTQEGAAAAGAAAGAHAGPAAAPHDDAAQAAAAGPAPDQNGDDDDDEEMQSADEGDEEEDDDDDEELETAAGDEEAVDPEDPANRGYKLYGCEHYRRRAMIVAPCCDKPFWCRHCHNAVCNDNEVDPKKRHVLDRKAVREVVCGLCGLRQDKADSCARCHVAFGRYICLLCSFFDDDLTKHCFHCKDCGICRVGGRENFFHCRTCNCCYAQSLRDSHVCIENSMHANCPVCCEFLFDSIKPINIMPCGHTIHQECLRSLAEHSTYTCPVCMKSIMSAHAMERVWEGLDEAVQATPMPREYAGMKVNILCNDCSTRGQVPFHVLGHKCAACGSYNTRRT</sequence>
<feature type="domain" description="CHY-type" evidence="7">
    <location>
        <begin position="99"/>
        <end position="175"/>
    </location>
</feature>
<dbReference type="Proteomes" id="UP000075714">
    <property type="component" value="Unassembled WGS sequence"/>
</dbReference>
<dbReference type="PANTHER" id="PTHR21319">
    <property type="entry name" value="RING FINGER AND CHY ZINC FINGER DOMAIN-CONTAINING PROTEIN 1"/>
    <property type="match status" value="1"/>
</dbReference>
<evidence type="ECO:0000313" key="9">
    <source>
        <dbReference type="EMBL" id="KXZ48415.1"/>
    </source>
</evidence>
<keyword evidence="3" id="KW-0862">Zinc</keyword>
<dbReference type="GO" id="GO:0006511">
    <property type="term" value="P:ubiquitin-dependent protein catabolic process"/>
    <property type="evidence" value="ECO:0007669"/>
    <property type="project" value="TreeGrafter"/>
</dbReference>
<dbReference type="PANTHER" id="PTHR21319:SF53">
    <property type="entry name" value="RING FINGER AND CHY ZINC FINGER DOMAIN-CONTAINING PROTEIN 1"/>
    <property type="match status" value="1"/>
</dbReference>
<dbReference type="InterPro" id="IPR039512">
    <property type="entry name" value="RCHY1_zinc-ribbon"/>
</dbReference>
<dbReference type="Pfam" id="PF13639">
    <property type="entry name" value="zf-RING_2"/>
    <property type="match status" value="1"/>
</dbReference>
<accession>A0A150GFP7</accession>
<protein>
    <submittedName>
        <fullName evidence="9">Uncharacterized protein</fullName>
    </submittedName>
</protein>
<dbReference type="STRING" id="33097.A0A150GFP7"/>
<dbReference type="CDD" id="cd16464">
    <property type="entry name" value="RING-H2_Pirh2-like"/>
    <property type="match status" value="1"/>
</dbReference>
<dbReference type="InterPro" id="IPR013083">
    <property type="entry name" value="Znf_RING/FYVE/PHD"/>
</dbReference>
<dbReference type="PROSITE" id="PS50089">
    <property type="entry name" value="ZF_RING_2"/>
    <property type="match status" value="1"/>
</dbReference>
<organism evidence="9 10">
    <name type="scientific">Gonium pectorale</name>
    <name type="common">Green alga</name>
    <dbReference type="NCBI Taxonomy" id="33097"/>
    <lineage>
        <taxon>Eukaryota</taxon>
        <taxon>Viridiplantae</taxon>
        <taxon>Chlorophyta</taxon>
        <taxon>core chlorophytes</taxon>
        <taxon>Chlorophyceae</taxon>
        <taxon>CS clade</taxon>
        <taxon>Chlamydomonadales</taxon>
        <taxon>Volvocaceae</taxon>
        <taxon>Gonium</taxon>
    </lineage>
</organism>
<evidence type="ECO:0000259" key="6">
    <source>
        <dbReference type="PROSITE" id="PS50089"/>
    </source>
</evidence>
<dbReference type="Pfam" id="PF14599">
    <property type="entry name" value="zinc_ribbon_6"/>
    <property type="match status" value="1"/>
</dbReference>
<evidence type="ECO:0000256" key="3">
    <source>
        <dbReference type="ARBA" id="ARBA00022833"/>
    </source>
</evidence>
<feature type="domain" description="CTCHY-type" evidence="8">
    <location>
        <begin position="177"/>
        <end position="241"/>
    </location>
</feature>
<dbReference type="Gene3D" id="2.20.28.10">
    <property type="match status" value="1"/>
</dbReference>
<dbReference type="EMBL" id="LSYV01000029">
    <property type="protein sequence ID" value="KXZ48415.1"/>
    <property type="molecule type" value="Genomic_DNA"/>
</dbReference>
<keyword evidence="1" id="KW-0479">Metal-binding</keyword>
<comment type="caution">
    <text evidence="9">The sequence shown here is derived from an EMBL/GenBank/DDBJ whole genome shotgun (WGS) entry which is preliminary data.</text>
</comment>
<dbReference type="GO" id="GO:0016567">
    <property type="term" value="P:protein ubiquitination"/>
    <property type="evidence" value="ECO:0007669"/>
    <property type="project" value="TreeGrafter"/>
</dbReference>
<evidence type="ECO:0000259" key="7">
    <source>
        <dbReference type="PROSITE" id="PS51266"/>
    </source>
</evidence>
<dbReference type="PROSITE" id="PS51270">
    <property type="entry name" value="ZF_CTCHY"/>
    <property type="match status" value="1"/>
</dbReference>
<evidence type="ECO:0000256" key="5">
    <source>
        <dbReference type="SAM" id="MobiDB-lite"/>
    </source>
</evidence>
<dbReference type="OrthoDB" id="411372at2759"/>
<evidence type="ECO:0000256" key="4">
    <source>
        <dbReference type="PROSITE-ProRule" id="PRU00601"/>
    </source>
</evidence>
<dbReference type="InterPro" id="IPR037275">
    <property type="entry name" value="Znf_CTCHY_sf"/>
</dbReference>
<dbReference type="InterPro" id="IPR017921">
    <property type="entry name" value="Znf_CTCHY"/>
</dbReference>
<feature type="domain" description="RING-type" evidence="6">
    <location>
        <begin position="242"/>
        <end position="284"/>
    </location>
</feature>
<dbReference type="SUPFAM" id="SSF161219">
    <property type="entry name" value="CHY zinc finger-like"/>
    <property type="match status" value="1"/>
</dbReference>
<dbReference type="InterPro" id="IPR037274">
    <property type="entry name" value="Znf_CHY_sf"/>
</dbReference>
<evidence type="ECO:0000313" key="10">
    <source>
        <dbReference type="Proteomes" id="UP000075714"/>
    </source>
</evidence>
<feature type="compositionally biased region" description="Low complexity" evidence="5">
    <location>
        <begin position="1"/>
        <end position="53"/>
    </location>
</feature>
<evidence type="ECO:0000256" key="1">
    <source>
        <dbReference type="ARBA" id="ARBA00022723"/>
    </source>
</evidence>
<dbReference type="SUPFAM" id="SSF57850">
    <property type="entry name" value="RING/U-box"/>
    <property type="match status" value="1"/>
</dbReference>
<dbReference type="Pfam" id="PF05495">
    <property type="entry name" value="zf-CHY"/>
    <property type="match status" value="1"/>
</dbReference>
<keyword evidence="10" id="KW-1185">Reference proteome</keyword>
<evidence type="ECO:0000256" key="2">
    <source>
        <dbReference type="ARBA" id="ARBA00022771"/>
    </source>
</evidence>
<dbReference type="GO" id="GO:0061630">
    <property type="term" value="F:ubiquitin protein ligase activity"/>
    <property type="evidence" value="ECO:0007669"/>
    <property type="project" value="TreeGrafter"/>
</dbReference>
<dbReference type="InterPro" id="IPR001841">
    <property type="entry name" value="Znf_RING"/>
</dbReference>
<name>A0A150GFP7_GONPE</name>
<dbReference type="SUPFAM" id="SSF161245">
    <property type="entry name" value="Zinc hairpin stack"/>
    <property type="match status" value="1"/>
</dbReference>
<keyword evidence="2 4" id="KW-0863">Zinc-finger</keyword>
<dbReference type="GO" id="GO:0005634">
    <property type="term" value="C:nucleus"/>
    <property type="evidence" value="ECO:0007669"/>
    <property type="project" value="TreeGrafter"/>
</dbReference>
<gene>
    <name evidence="9" type="ORF">GPECTOR_28g822</name>
</gene>
<dbReference type="InterPro" id="IPR008913">
    <property type="entry name" value="Znf_CHY"/>
</dbReference>
<dbReference type="Gene3D" id="3.30.40.10">
    <property type="entry name" value="Zinc/RING finger domain, C3HC4 (zinc finger)"/>
    <property type="match status" value="1"/>
</dbReference>
<dbReference type="PROSITE" id="PS51266">
    <property type="entry name" value="ZF_CHY"/>
    <property type="match status" value="1"/>
</dbReference>
<dbReference type="SMART" id="SM00184">
    <property type="entry name" value="RING"/>
    <property type="match status" value="1"/>
</dbReference>